<proteinExistence type="predicted"/>
<sequence>AACPSACGQPCAPEPTTPSGCEDDNEQTINVRGVEYRCTDIPSLLQAFEIGACTEAAATAAAAGFGDVLTPDMQEEIIDNCPVTCNACGGTPPSLQPTFTPPGRHHQVPHPARRHIPALPPRPAPRSPLAPPLEKPVATNTENIYVLWGLNGIERDNSFNSGVDPFSEDLGEPTFDADFDMSDPATQESMWELCTKLATDGVSRGLVIAVKKCWVNNFKIWVEYYQVYTFPVPQHLFPRALKEFLAFDPYWQSDIGVLQSEDDRTVSGQCHARSGLPDEGGCAYHGGTHTRD</sequence>
<feature type="compositionally biased region" description="Basic residues" evidence="1">
    <location>
        <begin position="103"/>
        <end position="116"/>
    </location>
</feature>
<evidence type="ECO:0000313" key="2">
    <source>
        <dbReference type="EMBL" id="KAK3256281.1"/>
    </source>
</evidence>
<dbReference type="Proteomes" id="UP001190700">
    <property type="component" value="Unassembled WGS sequence"/>
</dbReference>
<evidence type="ECO:0000256" key="1">
    <source>
        <dbReference type="SAM" id="MobiDB-lite"/>
    </source>
</evidence>
<keyword evidence="3" id="KW-1185">Reference proteome</keyword>
<reference evidence="2 3" key="1">
    <citation type="journal article" date="2015" name="Genome Biol. Evol.">
        <title>Comparative Genomics of a Bacterivorous Green Alga Reveals Evolutionary Causalities and Consequences of Phago-Mixotrophic Mode of Nutrition.</title>
        <authorList>
            <person name="Burns J.A."/>
            <person name="Paasch A."/>
            <person name="Narechania A."/>
            <person name="Kim E."/>
        </authorList>
    </citation>
    <scope>NUCLEOTIDE SEQUENCE [LARGE SCALE GENOMIC DNA]</scope>
    <source>
        <strain evidence="2 3">PLY_AMNH</strain>
    </source>
</reference>
<feature type="non-terminal residue" evidence="2">
    <location>
        <position position="1"/>
    </location>
</feature>
<feature type="compositionally biased region" description="Pro residues" evidence="1">
    <location>
        <begin position="118"/>
        <end position="134"/>
    </location>
</feature>
<comment type="caution">
    <text evidence="2">The sequence shown here is derived from an EMBL/GenBank/DDBJ whole genome shotgun (WGS) entry which is preliminary data.</text>
</comment>
<accession>A0AAE0FBE4</accession>
<dbReference type="EMBL" id="LGRX02021804">
    <property type="protein sequence ID" value="KAK3256281.1"/>
    <property type="molecule type" value="Genomic_DNA"/>
</dbReference>
<dbReference type="AlphaFoldDB" id="A0AAE0FBE4"/>
<feature type="region of interest" description="Disordered" evidence="1">
    <location>
        <begin position="102"/>
        <end position="135"/>
    </location>
</feature>
<name>A0AAE0FBE4_9CHLO</name>
<evidence type="ECO:0000313" key="3">
    <source>
        <dbReference type="Proteomes" id="UP001190700"/>
    </source>
</evidence>
<organism evidence="2 3">
    <name type="scientific">Cymbomonas tetramitiformis</name>
    <dbReference type="NCBI Taxonomy" id="36881"/>
    <lineage>
        <taxon>Eukaryota</taxon>
        <taxon>Viridiplantae</taxon>
        <taxon>Chlorophyta</taxon>
        <taxon>Pyramimonadophyceae</taxon>
        <taxon>Pyramimonadales</taxon>
        <taxon>Pyramimonadaceae</taxon>
        <taxon>Cymbomonas</taxon>
    </lineage>
</organism>
<gene>
    <name evidence="2" type="ORF">CYMTET_34576</name>
</gene>
<protein>
    <submittedName>
        <fullName evidence="2">Uncharacterized protein</fullName>
    </submittedName>
</protein>